<evidence type="ECO:0000259" key="4">
    <source>
        <dbReference type="Pfam" id="PF00933"/>
    </source>
</evidence>
<name>K1TZH6_9ZZZZ</name>
<dbReference type="PROSITE" id="PS00775">
    <property type="entry name" value="GLYCOSYL_HYDROL_F3"/>
    <property type="match status" value="1"/>
</dbReference>
<evidence type="ECO:0000256" key="1">
    <source>
        <dbReference type="ARBA" id="ARBA00005336"/>
    </source>
</evidence>
<dbReference type="InterPro" id="IPR036881">
    <property type="entry name" value="Glyco_hydro_3_C_sf"/>
</dbReference>
<feature type="domain" description="Glycoside hydrolase family 3 N-terminal" evidence="4">
    <location>
        <begin position="8"/>
        <end position="121"/>
    </location>
</feature>
<keyword evidence="2" id="KW-0378">Hydrolase</keyword>
<keyword evidence="3" id="KW-0119">Carbohydrate metabolism</keyword>
<protein>
    <submittedName>
        <fullName evidence="5">Beta-glucosidase protein</fullName>
    </submittedName>
</protein>
<feature type="non-terminal residue" evidence="5">
    <location>
        <position position="151"/>
    </location>
</feature>
<dbReference type="AlphaFoldDB" id="K1TZH6"/>
<sequence>MVVNEVVDERTLRETYLTAFEIAVKKAQPWTVMNSYNRINGVYASENEWLQQKVLRKEWGFEGLIVTDWGASVDRIPGLKAGTDLEMPCSGDLNTNRIIAAVKDGTLDEKILDERVDTVVDLIVKSKPALEKTHTYDVDAHHAIAQKIAEG</sequence>
<dbReference type="EMBL" id="AJWY01007208">
    <property type="protein sequence ID" value="EKC64681.1"/>
    <property type="molecule type" value="Genomic_DNA"/>
</dbReference>
<dbReference type="InterPro" id="IPR050288">
    <property type="entry name" value="Cellulose_deg_GH3"/>
</dbReference>
<dbReference type="PANTHER" id="PTHR42715">
    <property type="entry name" value="BETA-GLUCOSIDASE"/>
    <property type="match status" value="1"/>
</dbReference>
<dbReference type="SUPFAM" id="SSF51445">
    <property type="entry name" value="(Trans)glycosidases"/>
    <property type="match status" value="1"/>
</dbReference>
<evidence type="ECO:0000313" key="5">
    <source>
        <dbReference type="EMBL" id="EKC64681.1"/>
    </source>
</evidence>
<gene>
    <name evidence="5" type="ORF">LEA_10717</name>
</gene>
<dbReference type="GO" id="GO:0005975">
    <property type="term" value="P:carbohydrate metabolic process"/>
    <property type="evidence" value="ECO:0007669"/>
    <property type="project" value="InterPro"/>
</dbReference>
<comment type="caution">
    <text evidence="5">The sequence shown here is derived from an EMBL/GenBank/DDBJ whole genome shotgun (WGS) entry which is preliminary data.</text>
</comment>
<organism evidence="5">
    <name type="scientific">human gut metagenome</name>
    <dbReference type="NCBI Taxonomy" id="408170"/>
    <lineage>
        <taxon>unclassified sequences</taxon>
        <taxon>metagenomes</taxon>
        <taxon>organismal metagenomes</taxon>
    </lineage>
</organism>
<dbReference type="PANTHER" id="PTHR42715:SF10">
    <property type="entry name" value="BETA-GLUCOSIDASE"/>
    <property type="match status" value="1"/>
</dbReference>
<dbReference type="Gene3D" id="3.40.50.1700">
    <property type="entry name" value="Glycoside hydrolase family 3 C-terminal domain"/>
    <property type="match status" value="1"/>
</dbReference>
<evidence type="ECO:0000256" key="2">
    <source>
        <dbReference type="ARBA" id="ARBA00022801"/>
    </source>
</evidence>
<dbReference type="InterPro" id="IPR036962">
    <property type="entry name" value="Glyco_hydro_3_N_sf"/>
</dbReference>
<accession>K1TZH6</accession>
<dbReference type="InterPro" id="IPR017853">
    <property type="entry name" value="GH"/>
</dbReference>
<proteinExistence type="inferred from homology"/>
<comment type="similarity">
    <text evidence="1">Belongs to the glycosyl hydrolase 3 family.</text>
</comment>
<dbReference type="InterPro" id="IPR001764">
    <property type="entry name" value="Glyco_hydro_3_N"/>
</dbReference>
<evidence type="ECO:0000256" key="3">
    <source>
        <dbReference type="ARBA" id="ARBA00023277"/>
    </source>
</evidence>
<dbReference type="InterPro" id="IPR019800">
    <property type="entry name" value="Glyco_hydro_3_AS"/>
</dbReference>
<reference evidence="5" key="1">
    <citation type="journal article" date="2013" name="Environ. Microbiol.">
        <title>Microbiota from the distal guts of lean and obese adolescents exhibit partial functional redundancy besides clear differences in community structure.</title>
        <authorList>
            <person name="Ferrer M."/>
            <person name="Ruiz A."/>
            <person name="Lanza F."/>
            <person name="Haange S.B."/>
            <person name="Oberbach A."/>
            <person name="Till H."/>
            <person name="Bargiela R."/>
            <person name="Campoy C."/>
            <person name="Segura M.T."/>
            <person name="Richter M."/>
            <person name="von Bergen M."/>
            <person name="Seifert J."/>
            <person name="Suarez A."/>
        </authorList>
    </citation>
    <scope>NUCLEOTIDE SEQUENCE</scope>
</reference>
<dbReference type="Gene3D" id="3.20.20.300">
    <property type="entry name" value="Glycoside hydrolase, family 3, N-terminal domain"/>
    <property type="match status" value="1"/>
</dbReference>
<dbReference type="GO" id="GO:0004553">
    <property type="term" value="F:hydrolase activity, hydrolyzing O-glycosyl compounds"/>
    <property type="evidence" value="ECO:0007669"/>
    <property type="project" value="InterPro"/>
</dbReference>
<dbReference type="Pfam" id="PF00933">
    <property type="entry name" value="Glyco_hydro_3"/>
    <property type="match status" value="1"/>
</dbReference>